<gene>
    <name evidence="8" type="ORF">CFK39_08485</name>
</gene>
<feature type="region of interest" description="Disordered" evidence="6">
    <location>
        <begin position="1"/>
        <end position="37"/>
    </location>
</feature>
<dbReference type="PANTHER" id="PTHR32308:SF10">
    <property type="entry name" value="CITRATE LYASE SUBUNIT BETA"/>
    <property type="match status" value="1"/>
</dbReference>
<dbReference type="RefSeq" id="WP_089065099.1">
    <property type="nucleotide sequence ID" value="NZ_CP022316.1"/>
</dbReference>
<dbReference type="GO" id="GO:0006107">
    <property type="term" value="P:oxaloacetate metabolic process"/>
    <property type="evidence" value="ECO:0007669"/>
    <property type="project" value="TreeGrafter"/>
</dbReference>
<dbReference type="AlphaFoldDB" id="A0A220UCA9"/>
<name>A0A220UCA9_9MICO</name>
<dbReference type="Pfam" id="PF03328">
    <property type="entry name" value="HpcH_HpaI"/>
    <property type="match status" value="1"/>
</dbReference>
<dbReference type="SUPFAM" id="SSF51621">
    <property type="entry name" value="Phosphoenolpyruvate/pyruvate domain"/>
    <property type="match status" value="1"/>
</dbReference>
<keyword evidence="2 5" id="KW-0479">Metal-binding</keyword>
<organism evidence="8 9">
    <name type="scientific">Brachybacterium avium</name>
    <dbReference type="NCBI Taxonomy" id="2017485"/>
    <lineage>
        <taxon>Bacteria</taxon>
        <taxon>Bacillati</taxon>
        <taxon>Actinomycetota</taxon>
        <taxon>Actinomycetes</taxon>
        <taxon>Micrococcales</taxon>
        <taxon>Dermabacteraceae</taxon>
        <taxon>Brachybacterium</taxon>
    </lineage>
</organism>
<dbReference type="EMBL" id="CP022316">
    <property type="protein sequence ID" value="ASK65858.1"/>
    <property type="molecule type" value="Genomic_DNA"/>
</dbReference>
<feature type="binding site" evidence="5">
    <location>
        <position position="146"/>
    </location>
    <ligand>
        <name>Mg(2+)</name>
        <dbReference type="ChEBI" id="CHEBI:18420"/>
    </ligand>
</feature>
<feature type="domain" description="HpcH/HpaI aldolase/citrate lyase" evidence="7">
    <location>
        <begin position="39"/>
        <end position="245"/>
    </location>
</feature>
<evidence type="ECO:0000256" key="4">
    <source>
        <dbReference type="PIRSR" id="PIRSR015582-1"/>
    </source>
</evidence>
<evidence type="ECO:0000313" key="9">
    <source>
        <dbReference type="Proteomes" id="UP000198398"/>
    </source>
</evidence>
<dbReference type="Proteomes" id="UP000198398">
    <property type="component" value="Chromosome"/>
</dbReference>
<dbReference type="GO" id="GO:0000287">
    <property type="term" value="F:magnesium ion binding"/>
    <property type="evidence" value="ECO:0007669"/>
    <property type="project" value="TreeGrafter"/>
</dbReference>
<dbReference type="InterPro" id="IPR005000">
    <property type="entry name" value="Aldolase/citrate-lyase_domain"/>
</dbReference>
<evidence type="ECO:0000256" key="5">
    <source>
        <dbReference type="PIRSR" id="PIRSR015582-2"/>
    </source>
</evidence>
<dbReference type="PANTHER" id="PTHR32308">
    <property type="entry name" value="LYASE BETA SUBUNIT, PUTATIVE (AFU_ORTHOLOGUE AFUA_4G13030)-RELATED"/>
    <property type="match status" value="1"/>
</dbReference>
<proteinExistence type="predicted"/>
<dbReference type="GO" id="GO:0016829">
    <property type="term" value="F:lyase activity"/>
    <property type="evidence" value="ECO:0007669"/>
    <property type="project" value="UniProtKB-KW"/>
</dbReference>
<evidence type="ECO:0000259" key="7">
    <source>
        <dbReference type="Pfam" id="PF03328"/>
    </source>
</evidence>
<dbReference type="InterPro" id="IPR040442">
    <property type="entry name" value="Pyrv_kinase-like_dom_sf"/>
</dbReference>
<feature type="binding site" evidence="5">
    <location>
        <position position="172"/>
    </location>
    <ligand>
        <name>Mg(2+)</name>
        <dbReference type="ChEBI" id="CHEBI:18420"/>
    </ligand>
</feature>
<dbReference type="KEGG" id="brv:CFK39_08485"/>
<dbReference type="PIRSF" id="PIRSF015582">
    <property type="entry name" value="Cit_lyase_B"/>
    <property type="match status" value="1"/>
</dbReference>
<comment type="cofactor">
    <cofactor evidence="1">
        <name>Mg(2+)</name>
        <dbReference type="ChEBI" id="CHEBI:18420"/>
    </cofactor>
</comment>
<sequence length="326" mass="34289">MTSTHEHIAPGSRTTCRQRHGAPDAQPADEHESFPLGPSLLFCPGDRPDRFAKAADRADAVILDLEDAVAPENKAAARETVAAHQLDPARTLIRVNAPGGPDFEADLRALSAHRPRWVMLPKASSLTAVDRLVGALPGVRVVALCETAGGILAAPALAAHSDVAALMWGGEDLIASLGGTSSRHADGTYRDVVRHARSSVLLAARAHGRSAIDAIHTDLADQDAWRAEAEDAAASGFTATACIHPDQAAAIRAAYAPSPAEAAWARGVLDAAQRHGTGVFEHEGRMVDGPILRHARSLAFRSLAGVLDPQIPAPHRTDPHRTGRDA</sequence>
<dbReference type="OrthoDB" id="5172636at2"/>
<dbReference type="InterPro" id="IPR011206">
    <property type="entry name" value="Citrate_lyase_beta/mcl1/mcl2"/>
</dbReference>
<keyword evidence="8" id="KW-0456">Lyase</keyword>
<feature type="binding site" evidence="4">
    <location>
        <position position="146"/>
    </location>
    <ligand>
        <name>substrate</name>
    </ligand>
</feature>
<evidence type="ECO:0000313" key="8">
    <source>
        <dbReference type="EMBL" id="ASK65858.1"/>
    </source>
</evidence>
<feature type="binding site" evidence="4">
    <location>
        <position position="94"/>
    </location>
    <ligand>
        <name>substrate</name>
    </ligand>
</feature>
<keyword evidence="9" id="KW-1185">Reference proteome</keyword>
<evidence type="ECO:0000256" key="1">
    <source>
        <dbReference type="ARBA" id="ARBA00001946"/>
    </source>
</evidence>
<protein>
    <submittedName>
        <fullName evidence="8">CoA ester lyase</fullName>
    </submittedName>
</protein>
<evidence type="ECO:0000256" key="6">
    <source>
        <dbReference type="SAM" id="MobiDB-lite"/>
    </source>
</evidence>
<keyword evidence="3 5" id="KW-0460">Magnesium</keyword>
<reference evidence="9" key="1">
    <citation type="submission" date="2017-07" db="EMBL/GenBank/DDBJ databases">
        <title>Brachybacterium sp. VR2415.</title>
        <authorList>
            <person name="Tak E.J."/>
            <person name="Bae J.-W."/>
        </authorList>
    </citation>
    <scope>NUCLEOTIDE SEQUENCE [LARGE SCALE GENOMIC DNA]</scope>
    <source>
        <strain evidence="9">VR2415</strain>
    </source>
</reference>
<evidence type="ECO:0000256" key="2">
    <source>
        <dbReference type="ARBA" id="ARBA00022723"/>
    </source>
</evidence>
<dbReference type="InterPro" id="IPR015813">
    <property type="entry name" value="Pyrv/PenolPyrv_kinase-like_dom"/>
</dbReference>
<accession>A0A220UCA9</accession>
<dbReference type="Gene3D" id="3.20.20.60">
    <property type="entry name" value="Phosphoenolpyruvate-binding domains"/>
    <property type="match status" value="1"/>
</dbReference>
<evidence type="ECO:0000256" key="3">
    <source>
        <dbReference type="ARBA" id="ARBA00022842"/>
    </source>
</evidence>